<gene>
    <name evidence="3" type="ORF">F9B85_12225</name>
</gene>
<feature type="domain" description="AMP-dependent synthetase/ligase" evidence="1">
    <location>
        <begin position="92"/>
        <end position="306"/>
    </location>
</feature>
<proteinExistence type="predicted"/>
<reference evidence="3 4" key="1">
    <citation type="submission" date="2019-10" db="EMBL/GenBank/DDBJ databases">
        <title>Whole-genome sequence of the extremophile Heliorestis acidaminivorans DSM 24790.</title>
        <authorList>
            <person name="Kyndt J.A."/>
            <person name="Meyer T.E."/>
        </authorList>
    </citation>
    <scope>NUCLEOTIDE SEQUENCE [LARGE SCALE GENOMIC DNA]</scope>
    <source>
        <strain evidence="3 4">DSM 24790</strain>
    </source>
</reference>
<comment type="caution">
    <text evidence="3">The sequence shown here is derived from an EMBL/GenBank/DDBJ whole genome shotgun (WGS) entry which is preliminary data.</text>
</comment>
<keyword evidence="4" id="KW-1185">Reference proteome</keyword>
<evidence type="ECO:0000259" key="2">
    <source>
        <dbReference type="Pfam" id="PF14535"/>
    </source>
</evidence>
<dbReference type="SUPFAM" id="SSF56801">
    <property type="entry name" value="Acetyl-CoA synthetase-like"/>
    <property type="match status" value="1"/>
</dbReference>
<accession>A0A6I0F0E5</accession>
<dbReference type="InterPro" id="IPR028154">
    <property type="entry name" value="AMP-dep_Lig_C"/>
</dbReference>
<dbReference type="EMBL" id="WBXO01000011">
    <property type="protein sequence ID" value="KAB2951563.1"/>
    <property type="molecule type" value="Genomic_DNA"/>
</dbReference>
<dbReference type="InterPro" id="IPR042099">
    <property type="entry name" value="ANL_N_sf"/>
</dbReference>
<dbReference type="Gene3D" id="3.40.50.12780">
    <property type="entry name" value="N-terminal domain of ligase-like"/>
    <property type="match status" value="1"/>
</dbReference>
<dbReference type="Pfam" id="PF14535">
    <property type="entry name" value="AMP-binding_C_2"/>
    <property type="match status" value="1"/>
</dbReference>
<dbReference type="Proteomes" id="UP000468766">
    <property type="component" value="Unassembled WGS sequence"/>
</dbReference>
<dbReference type="RefSeq" id="WP_151621344.1">
    <property type="nucleotide sequence ID" value="NZ_WBXO01000011.1"/>
</dbReference>
<dbReference type="PANTHER" id="PTHR43845:SF1">
    <property type="entry name" value="BLR5969 PROTEIN"/>
    <property type="match status" value="1"/>
</dbReference>
<dbReference type="Gene3D" id="3.30.300.30">
    <property type="match status" value="1"/>
</dbReference>
<dbReference type="OrthoDB" id="580775at2"/>
<name>A0A6I0F0E5_9FIRM</name>
<dbReference type="AlphaFoldDB" id="A0A6I0F0E5"/>
<dbReference type="Pfam" id="PF00501">
    <property type="entry name" value="AMP-binding"/>
    <property type="match status" value="1"/>
</dbReference>
<evidence type="ECO:0000259" key="1">
    <source>
        <dbReference type="Pfam" id="PF00501"/>
    </source>
</evidence>
<evidence type="ECO:0000313" key="3">
    <source>
        <dbReference type="EMBL" id="KAB2951563.1"/>
    </source>
</evidence>
<dbReference type="InterPro" id="IPR045851">
    <property type="entry name" value="AMP-bd_C_sf"/>
</dbReference>
<organism evidence="3 4">
    <name type="scientific">Heliorestis acidaminivorans</name>
    <dbReference type="NCBI Taxonomy" id="553427"/>
    <lineage>
        <taxon>Bacteria</taxon>
        <taxon>Bacillati</taxon>
        <taxon>Bacillota</taxon>
        <taxon>Clostridia</taxon>
        <taxon>Eubacteriales</taxon>
        <taxon>Heliobacteriaceae</taxon>
        <taxon>Heliorestis</taxon>
    </lineage>
</organism>
<dbReference type="GO" id="GO:0016874">
    <property type="term" value="F:ligase activity"/>
    <property type="evidence" value="ECO:0007669"/>
    <property type="project" value="UniProtKB-KW"/>
</dbReference>
<dbReference type="InterPro" id="IPR000873">
    <property type="entry name" value="AMP-dep_synth/lig_dom"/>
</dbReference>
<feature type="domain" description="AMP-dependent ligase C-terminal" evidence="2">
    <location>
        <begin position="360"/>
        <end position="441"/>
    </location>
</feature>
<sequence length="444" mass="50054">MNFPFEKLFQRTKSVKLLKKYFKGPDVEQMSLNKLQAFQIESMQKIISRTYKRSPFYQEKMKALQISPDDIKTLDDLRKMPFTTKEDLRQDPWALLNCEKKDLSIVHLSTGTTGGKQIYVMHSWRDFYLHDLAPGYDTLVPVVQGDVCLNALPYEMSSAGLAFHKIFINSCWATVIPAGKGGAYSSPEKTVEIMKDLQPTVAVTTPSYAITLAENAQAAGLDLRALPLKKLWLTGEGCAPSFRERVEALWGSIANFYYGSLECGVMGIECDSHEGYHIPLSHCLLEIIDPESGEVLEPGEIGEIVVTCLLRYDSPLIRYRTQDLGYITEDVCSCGISLPRLFLRGRRVDQIILNEEEFSPFYIEEFLMQLPEVGNWYHLIVKPGNNEVLKIRTELAPGITASEELAEKLSSNLEFSIGVPCEFDFVDHLPRSTGKTVRVIQEGA</sequence>
<evidence type="ECO:0000313" key="4">
    <source>
        <dbReference type="Proteomes" id="UP000468766"/>
    </source>
</evidence>
<protein>
    <submittedName>
        <fullName evidence="3">Phenylacetate--CoA ligase family protein</fullName>
    </submittedName>
</protein>
<keyword evidence="3" id="KW-0436">Ligase</keyword>
<dbReference type="PANTHER" id="PTHR43845">
    <property type="entry name" value="BLR5969 PROTEIN"/>
    <property type="match status" value="1"/>
</dbReference>